<reference evidence="10 13" key="4">
    <citation type="journal article" date="2021" name="Syst. Appl. Microbiol.">
        <title>nCampylobacter vulpis sp. nov. isolated from wild red foxes.</title>
        <authorList>
            <person name="Parisi A."/>
            <person name="Chiara M."/>
            <person name="Caffara M."/>
            <person name="Mion D."/>
            <person name="Miller W.G."/>
            <person name="Caruso M."/>
            <person name="Manzari C."/>
            <person name="Florio D."/>
            <person name="Capozzi L."/>
            <person name="D'Erchia A.M."/>
            <person name="Manzulli V."/>
            <person name="Zanoni R.G."/>
        </authorList>
    </citation>
    <scope>NUCLEOTIDE SEQUENCE [LARGE SCALE GENOMIC DNA]</scope>
    <source>
        <strain evidence="10 13">52/13</strain>
    </source>
</reference>
<comment type="catalytic activity">
    <reaction evidence="7">
        <text>adenosine(1518)/adenosine(1519) in 16S rRNA + 4 S-adenosyl-L-methionine = N(6)-dimethyladenosine(1518)/N(6)-dimethyladenosine(1519) in 16S rRNA + 4 S-adenosyl-L-homocysteine + 4 H(+)</text>
        <dbReference type="Rhea" id="RHEA:19609"/>
        <dbReference type="Rhea" id="RHEA-COMP:10232"/>
        <dbReference type="Rhea" id="RHEA-COMP:10233"/>
        <dbReference type="ChEBI" id="CHEBI:15378"/>
        <dbReference type="ChEBI" id="CHEBI:57856"/>
        <dbReference type="ChEBI" id="CHEBI:59789"/>
        <dbReference type="ChEBI" id="CHEBI:74411"/>
        <dbReference type="ChEBI" id="CHEBI:74493"/>
        <dbReference type="EC" id="2.1.1.182"/>
    </reaction>
</comment>
<protein>
    <recommendedName>
        <fullName evidence="7">Ribosomal RNA small subunit methyltransferase A</fullName>
        <ecNumber evidence="7">2.1.1.182</ecNumber>
    </recommendedName>
    <alternativeName>
        <fullName evidence="7">16S rRNA (adenine(1518)-N(6)/adenine(1519)-N(6))-dimethyltransferase</fullName>
    </alternativeName>
    <alternativeName>
        <fullName evidence="7">16S rRNA dimethyladenosine transferase</fullName>
    </alternativeName>
    <alternativeName>
        <fullName evidence="7">16S rRNA dimethylase</fullName>
    </alternativeName>
    <alternativeName>
        <fullName evidence="7">S-adenosylmethionine-6-N', N'-adenosyl(rRNA) dimethyltransferase</fullName>
    </alternativeName>
</protein>
<comment type="caution">
    <text evidence="11">The sequence shown here is derived from an EMBL/GenBank/DDBJ whole genome shotgun (WGS) entry which is preliminary data.</text>
</comment>
<feature type="binding site" evidence="7 8">
    <location>
        <position position="37"/>
    </location>
    <ligand>
        <name>S-adenosyl-L-methionine</name>
        <dbReference type="ChEBI" id="CHEBI:59789"/>
    </ligand>
</feature>
<keyword evidence="5 7" id="KW-0949">S-adenosyl-L-methionine</keyword>
<dbReference type="HAMAP" id="MF_00607">
    <property type="entry name" value="16SrRNA_methyltr_A"/>
    <property type="match status" value="1"/>
</dbReference>
<dbReference type="SMART" id="SM00650">
    <property type="entry name" value="rADc"/>
    <property type="match status" value="1"/>
</dbReference>
<dbReference type="EMBL" id="LDWY01000049">
    <property type="protein sequence ID" value="PHY90823.1"/>
    <property type="molecule type" value="Genomic_DNA"/>
</dbReference>
<keyword evidence="6 7" id="KW-0694">RNA-binding</keyword>
<dbReference type="InterPro" id="IPR020596">
    <property type="entry name" value="rRNA_Ade_Mease_Trfase_CS"/>
</dbReference>
<proteinExistence type="inferred from homology"/>
<dbReference type="GO" id="GO:0003723">
    <property type="term" value="F:RNA binding"/>
    <property type="evidence" value="ECO:0007669"/>
    <property type="project" value="UniProtKB-UniRule"/>
</dbReference>
<feature type="binding site" evidence="7 8">
    <location>
        <position position="102"/>
    </location>
    <ligand>
        <name>S-adenosyl-L-methionine</name>
        <dbReference type="ChEBI" id="CHEBI:59789"/>
    </ligand>
</feature>
<dbReference type="CDD" id="cd02440">
    <property type="entry name" value="AdoMet_MTases"/>
    <property type="match status" value="1"/>
</dbReference>
<evidence type="ECO:0000256" key="5">
    <source>
        <dbReference type="ARBA" id="ARBA00022691"/>
    </source>
</evidence>
<dbReference type="SUPFAM" id="SSF53335">
    <property type="entry name" value="S-adenosyl-L-methionine-dependent methyltransferases"/>
    <property type="match status" value="1"/>
</dbReference>
<dbReference type="OrthoDB" id="9814755at2"/>
<evidence type="ECO:0000256" key="7">
    <source>
        <dbReference type="HAMAP-Rule" id="MF_00607"/>
    </source>
</evidence>
<dbReference type="GO" id="GO:0005829">
    <property type="term" value="C:cytosol"/>
    <property type="evidence" value="ECO:0007669"/>
    <property type="project" value="TreeGrafter"/>
</dbReference>
<dbReference type="AlphaFoldDB" id="A0A2G4R2M8"/>
<keyword evidence="3 7" id="KW-0489">Methyltransferase</keyword>
<dbReference type="PANTHER" id="PTHR11727">
    <property type="entry name" value="DIMETHYLADENOSINE TRANSFERASE"/>
    <property type="match status" value="1"/>
</dbReference>
<dbReference type="Pfam" id="PF00398">
    <property type="entry name" value="RrnaAD"/>
    <property type="match status" value="1"/>
</dbReference>
<dbReference type="InterPro" id="IPR023165">
    <property type="entry name" value="rRNA_Ade_diMease-like_C"/>
</dbReference>
<evidence type="ECO:0000256" key="1">
    <source>
        <dbReference type="ARBA" id="ARBA00022490"/>
    </source>
</evidence>
<keyword evidence="13" id="KW-1185">Reference proteome</keyword>
<accession>A0A2G4R2M8</accession>
<evidence type="ECO:0000256" key="4">
    <source>
        <dbReference type="ARBA" id="ARBA00022679"/>
    </source>
</evidence>
<dbReference type="PANTHER" id="PTHR11727:SF7">
    <property type="entry name" value="DIMETHYLADENOSINE TRANSFERASE-RELATED"/>
    <property type="match status" value="1"/>
</dbReference>
<comment type="function">
    <text evidence="7">Specifically dimethylates two adjacent adenosines (A1518 and A1519) in the loop of a conserved hairpin near the 3'-end of 16S rRNA in the 30S particle. May play a critical role in biogenesis of 30S subunits.</text>
</comment>
<keyword evidence="4 7" id="KW-0808">Transferase</keyword>
<evidence type="ECO:0000313" key="10">
    <source>
        <dbReference type="EMBL" id="MBS4241617.1"/>
    </source>
</evidence>
<reference evidence="12" key="2">
    <citation type="submission" date="2015-06" db="EMBL/GenBank/DDBJ databases">
        <authorList>
            <person name="Parisi A."/>
            <person name="Chiara M."/>
            <person name="Florio D."/>
            <person name="Miccolupo A."/>
            <person name="Manzari C."/>
            <person name="Mion D."/>
            <person name="Caruso M."/>
            <person name="D'erchia A.M."/>
            <person name="Zanoni R."/>
        </authorList>
    </citation>
    <scope>NUCLEOTIDE SEQUENCE [LARGE SCALE GENOMIC DNA]</scope>
    <source>
        <strain evidence="12">73/13</strain>
    </source>
</reference>
<evidence type="ECO:0000313" key="12">
    <source>
        <dbReference type="Proteomes" id="UP000237472"/>
    </source>
</evidence>
<dbReference type="NCBIfam" id="TIGR00755">
    <property type="entry name" value="ksgA"/>
    <property type="match status" value="1"/>
</dbReference>
<dbReference type="PROSITE" id="PS51689">
    <property type="entry name" value="SAM_RNA_A_N6_MT"/>
    <property type="match status" value="1"/>
</dbReference>
<dbReference type="GeneID" id="77267396"/>
<dbReference type="InterPro" id="IPR029063">
    <property type="entry name" value="SAM-dependent_MTases_sf"/>
</dbReference>
<dbReference type="GO" id="GO:0052908">
    <property type="term" value="F:16S rRNA (adenine(1518)-N(6)/adenine(1519)-N(6))-dimethyltransferase activity"/>
    <property type="evidence" value="ECO:0007669"/>
    <property type="project" value="UniProtKB-EC"/>
</dbReference>
<organism evidence="11 12">
    <name type="scientific">Campylobacter vulpis</name>
    <dbReference type="NCBI Taxonomy" id="1655500"/>
    <lineage>
        <taxon>Bacteria</taxon>
        <taxon>Pseudomonadati</taxon>
        <taxon>Campylobacterota</taxon>
        <taxon>Epsilonproteobacteria</taxon>
        <taxon>Campylobacterales</taxon>
        <taxon>Campylobacteraceae</taxon>
        <taxon>Campylobacter</taxon>
    </lineage>
</organism>
<evidence type="ECO:0000313" key="13">
    <source>
        <dbReference type="Proteomes" id="UP000811399"/>
    </source>
</evidence>
<dbReference type="RefSeq" id="WP_099461471.1">
    <property type="nucleotide sequence ID" value="NZ_CP041617.1"/>
</dbReference>
<comment type="subcellular location">
    <subcellularLocation>
        <location evidence="7">Cytoplasm</location>
    </subcellularLocation>
</comment>
<evidence type="ECO:0000259" key="9">
    <source>
        <dbReference type="SMART" id="SM00650"/>
    </source>
</evidence>
<keyword evidence="2 7" id="KW-0698">rRNA processing</keyword>
<dbReference type="EC" id="2.1.1.182" evidence="7"/>
<dbReference type="InterPro" id="IPR011530">
    <property type="entry name" value="rRNA_adenine_dimethylase"/>
</dbReference>
<reference evidence="10" key="3">
    <citation type="submission" date="2019-07" db="EMBL/GenBank/DDBJ databases">
        <authorList>
            <person name="Miller W.G."/>
        </authorList>
    </citation>
    <scope>NUCLEOTIDE SEQUENCE</scope>
    <source>
        <strain evidence="10">52/13</strain>
    </source>
</reference>
<dbReference type="Proteomes" id="UP000811399">
    <property type="component" value="Unassembled WGS sequence"/>
</dbReference>
<gene>
    <name evidence="7 10" type="primary">rsmA</name>
    <name evidence="7" type="synonym">ksgA</name>
    <name evidence="11" type="ORF">AA994_04100</name>
    <name evidence="10" type="ORF">CVU5213_07800</name>
</gene>
<dbReference type="EMBL" id="VJYU01000033">
    <property type="protein sequence ID" value="MBS4241617.1"/>
    <property type="molecule type" value="Genomic_DNA"/>
</dbReference>
<feature type="binding site" evidence="7 8">
    <location>
        <position position="57"/>
    </location>
    <ligand>
        <name>S-adenosyl-L-methionine</name>
        <dbReference type="ChEBI" id="CHEBI:59789"/>
    </ligand>
</feature>
<dbReference type="InterPro" id="IPR001737">
    <property type="entry name" value="KsgA/Erm"/>
</dbReference>
<feature type="binding site" evidence="7 8">
    <location>
        <position position="11"/>
    </location>
    <ligand>
        <name>S-adenosyl-L-methionine</name>
        <dbReference type="ChEBI" id="CHEBI:59789"/>
    </ligand>
</feature>
<reference evidence="11" key="1">
    <citation type="submission" date="2015-06" db="EMBL/GenBank/DDBJ databases">
        <authorList>
            <person name="Hoefler B.C."/>
            <person name="Straight P.D."/>
        </authorList>
    </citation>
    <scope>NUCLEOTIDE SEQUENCE [LARGE SCALE GENOMIC DNA]</scope>
    <source>
        <strain evidence="11">73/13</strain>
    </source>
</reference>
<evidence type="ECO:0000256" key="8">
    <source>
        <dbReference type="PROSITE-ProRule" id="PRU01026"/>
    </source>
</evidence>
<name>A0A2G4R2M8_9BACT</name>
<sequence length="260" mass="29966">MIKAKKQYGQNFLQDKEILIKITQAIPKDTKKIVEIGPGLGDLTQELLKISPVKAYEIDADLIGFLRDKFQKELKERKLILLHQDASEISCFDESKYFLVANLPYYVASKLILQALEDENCQGLVVMVQKEMALKFCAESGSSDFGALGVLSAMICERKILFDVSPLCFNPPPKVVSSVMRLIKQKEFKQMCELDSFKSFLRICFKSPRKQLLSNLKVEKQRLLELFGDLKLKENVRPHELCVNSYLKIYEKLKDKYERK</sequence>
<dbReference type="Proteomes" id="UP000237472">
    <property type="component" value="Unassembled WGS sequence"/>
</dbReference>
<comment type="similarity">
    <text evidence="7">Belongs to the class I-like SAM-binding methyltransferase superfamily. rRNA adenine N(6)-methyltransferase family. RsmA subfamily.</text>
</comment>
<dbReference type="PROSITE" id="PS01131">
    <property type="entry name" value="RRNA_A_DIMETH"/>
    <property type="match status" value="1"/>
</dbReference>
<keyword evidence="1 7" id="KW-0963">Cytoplasm</keyword>
<evidence type="ECO:0000256" key="6">
    <source>
        <dbReference type="ARBA" id="ARBA00022884"/>
    </source>
</evidence>
<dbReference type="Gene3D" id="1.10.8.100">
    <property type="entry name" value="Ribosomal RNA adenine dimethylase-like, domain 2"/>
    <property type="match status" value="1"/>
</dbReference>
<feature type="domain" description="Ribosomal RNA adenine methylase transferase N-terminal" evidence="9">
    <location>
        <begin position="18"/>
        <end position="186"/>
    </location>
</feature>
<evidence type="ECO:0000256" key="3">
    <source>
        <dbReference type="ARBA" id="ARBA00022603"/>
    </source>
</evidence>
<dbReference type="InterPro" id="IPR020598">
    <property type="entry name" value="rRNA_Ade_methylase_Trfase_N"/>
</dbReference>
<evidence type="ECO:0000313" key="11">
    <source>
        <dbReference type="EMBL" id="PHY90823.1"/>
    </source>
</evidence>
<feature type="binding site" evidence="7 8">
    <location>
        <position position="85"/>
    </location>
    <ligand>
        <name>S-adenosyl-L-methionine</name>
        <dbReference type="ChEBI" id="CHEBI:59789"/>
    </ligand>
</feature>
<dbReference type="Gene3D" id="3.40.50.150">
    <property type="entry name" value="Vaccinia Virus protein VP39"/>
    <property type="match status" value="1"/>
</dbReference>
<evidence type="ECO:0000256" key="2">
    <source>
        <dbReference type="ARBA" id="ARBA00022552"/>
    </source>
</evidence>
<feature type="binding site" evidence="7 8">
    <location>
        <position position="13"/>
    </location>
    <ligand>
        <name>S-adenosyl-L-methionine</name>
        <dbReference type="ChEBI" id="CHEBI:59789"/>
    </ligand>
</feature>